<evidence type="ECO:0000256" key="1">
    <source>
        <dbReference type="ARBA" id="ARBA00022729"/>
    </source>
</evidence>
<dbReference type="PANTHER" id="PTHR16026">
    <property type="entry name" value="CARTILAGE ACIDIC PROTEIN 1"/>
    <property type="match status" value="1"/>
</dbReference>
<dbReference type="Proteomes" id="UP000287033">
    <property type="component" value="Unassembled WGS sequence"/>
</dbReference>
<reference evidence="3 4" key="1">
    <citation type="journal article" date="2018" name="Nat. Ecol. Evol.">
        <title>Shark genomes provide insights into elasmobranch evolution and the origin of vertebrates.</title>
        <authorList>
            <person name="Hara Y"/>
            <person name="Yamaguchi K"/>
            <person name="Onimaru K"/>
            <person name="Kadota M"/>
            <person name="Koyanagi M"/>
            <person name="Keeley SD"/>
            <person name="Tatsumi K"/>
            <person name="Tanaka K"/>
            <person name="Motone F"/>
            <person name="Kageyama Y"/>
            <person name="Nozu R"/>
            <person name="Adachi N"/>
            <person name="Nishimura O"/>
            <person name="Nakagawa R"/>
            <person name="Tanegashima C"/>
            <person name="Kiyatake I"/>
            <person name="Matsumoto R"/>
            <person name="Murakumo K"/>
            <person name="Nishida K"/>
            <person name="Terakita A"/>
            <person name="Kuratani S"/>
            <person name="Sato K"/>
            <person name="Hyodo S Kuraku.S."/>
        </authorList>
    </citation>
    <scope>NUCLEOTIDE SEQUENCE [LARGE SCALE GENOMIC DNA]</scope>
</reference>
<proteinExistence type="predicted"/>
<dbReference type="InterPro" id="IPR013517">
    <property type="entry name" value="FG-GAP"/>
</dbReference>
<keyword evidence="1 2" id="KW-0732">Signal</keyword>
<accession>A0A401SWI2</accession>
<evidence type="ECO:0000313" key="4">
    <source>
        <dbReference type="Proteomes" id="UP000287033"/>
    </source>
</evidence>
<dbReference type="SUPFAM" id="SSF69318">
    <property type="entry name" value="Integrin alpha N-terminal domain"/>
    <property type="match status" value="1"/>
</dbReference>
<dbReference type="Gene3D" id="2.130.10.130">
    <property type="entry name" value="Integrin alpha, N-terminal"/>
    <property type="match status" value="1"/>
</dbReference>
<dbReference type="InterPro" id="IPR028994">
    <property type="entry name" value="Integrin_alpha_N"/>
</dbReference>
<dbReference type="GO" id="GO:0007413">
    <property type="term" value="P:axonal fasciculation"/>
    <property type="evidence" value="ECO:0007669"/>
    <property type="project" value="TreeGrafter"/>
</dbReference>
<dbReference type="AlphaFoldDB" id="A0A401SWI2"/>
<feature type="non-terminal residue" evidence="3">
    <location>
        <position position="364"/>
    </location>
</feature>
<dbReference type="EMBL" id="BEZZ01000628">
    <property type="protein sequence ID" value="GCC34754.1"/>
    <property type="molecule type" value="Genomic_DNA"/>
</dbReference>
<feature type="chain" id="PRO_5019104578" description="ASPIC/UnbV domain-containing protein" evidence="2">
    <location>
        <begin position="18"/>
        <end position="364"/>
    </location>
</feature>
<evidence type="ECO:0008006" key="5">
    <source>
        <dbReference type="Google" id="ProtNLM"/>
    </source>
</evidence>
<name>A0A401SWI2_CHIPU</name>
<dbReference type="OrthoDB" id="10022113at2759"/>
<gene>
    <name evidence="3" type="ORF">chiPu_0013230</name>
</gene>
<comment type="caution">
    <text evidence="3">The sequence shown here is derived from an EMBL/GenBank/DDBJ whole genome shotgun (WGS) entry which is preliminary data.</text>
</comment>
<dbReference type="OMA" id="ADADCHG"/>
<evidence type="ECO:0000313" key="3">
    <source>
        <dbReference type="EMBL" id="GCC34754.1"/>
    </source>
</evidence>
<dbReference type="Pfam" id="PF13517">
    <property type="entry name" value="FG-GAP_3"/>
    <property type="match status" value="2"/>
</dbReference>
<dbReference type="PANTHER" id="PTHR16026:SF0">
    <property type="entry name" value="CARTILAGE ACIDIC PROTEIN 1"/>
    <property type="match status" value="1"/>
</dbReference>
<protein>
    <recommendedName>
        <fullName evidence="5">ASPIC/UnbV domain-containing protein</fullName>
    </recommendedName>
</protein>
<dbReference type="STRING" id="137246.A0A401SWI2"/>
<evidence type="ECO:0000256" key="2">
    <source>
        <dbReference type="SAM" id="SignalP"/>
    </source>
</evidence>
<sequence>MPPSLLPLLVLLQPVLPQRTVFTAVTDTVLPPDYDNNPIQLNYGVAVTDVNNDKELEIVVAGYNGPNLVLKYDRTTKRLQNIAVDEPSSPYYSLRDRQGNAIGVAACDIDGDGREEIYFLNTNNAFSGISTYTDKLFKFRNGRWEDILSDEINVHREVANRFAGRSVACVDRKGSGKYSVYVANYASGRIGPHALIEMDESASNLSLGIIALSNVAQEAGVDKFTGGRGVAVGPIVSSSSSDIFCDNENGPNFLFKNNGDGTFTDIAAQAGIDDPQQHGRGLALADFNRDGKVDIVYGNWMGPHRFYLQTSVNGRVRFRDIATQPFAMPSPVRTVIVADFDNDQDLEVFFNNIAYRGSSANRIF</sequence>
<feature type="signal peptide" evidence="2">
    <location>
        <begin position="1"/>
        <end position="17"/>
    </location>
</feature>
<dbReference type="InterPro" id="IPR027039">
    <property type="entry name" value="Crtac1"/>
</dbReference>
<keyword evidence="4" id="KW-1185">Reference proteome</keyword>
<organism evidence="3 4">
    <name type="scientific">Chiloscyllium punctatum</name>
    <name type="common">Brownbanded bambooshark</name>
    <name type="synonym">Hemiscyllium punctatum</name>
    <dbReference type="NCBI Taxonomy" id="137246"/>
    <lineage>
        <taxon>Eukaryota</taxon>
        <taxon>Metazoa</taxon>
        <taxon>Chordata</taxon>
        <taxon>Craniata</taxon>
        <taxon>Vertebrata</taxon>
        <taxon>Chondrichthyes</taxon>
        <taxon>Elasmobranchii</taxon>
        <taxon>Galeomorphii</taxon>
        <taxon>Galeoidea</taxon>
        <taxon>Orectolobiformes</taxon>
        <taxon>Hemiscylliidae</taxon>
        <taxon>Chiloscyllium</taxon>
    </lineage>
</organism>